<accession>A0A8J5S4W7</accession>
<comment type="caution">
    <text evidence="3">The sequence shown here is derived from an EMBL/GenBank/DDBJ whole genome shotgun (WGS) entry which is preliminary data.</text>
</comment>
<evidence type="ECO:0000313" key="3">
    <source>
        <dbReference type="EMBL" id="KAG8058118.1"/>
    </source>
</evidence>
<sequence>MRVNQLEPMASPPPRPHDRALPRSASGKAPSSSPLIAADTYSRDQPASTPTTPAAASGRRTLSITCMHVTSDDAPPATPSMDKVKSSSLWSPRKLMQRASNAFWRGGRSRRRKSKDNGDGVTSVITSKGSEPATVLSLDGIAAEGVVYGDGARQEEQHDDEVVPEKIIHEANAQVASHQPPVVVEEKEGNMKAPEKEINIAFNAAVEEEEHEEDPKKAAAAPVVAADVALSPLSDKFIMLVKEAMAAAAAVEQKKTTTAATDELVWRGFQGSRVKTAMEKRTEEEQPRRREVARSNDVIEEARSKLLQKRQCSKVKALVGAFETVMDAKHVDAGKPQLHRPRR</sequence>
<dbReference type="AlphaFoldDB" id="A0A8J5S4W7"/>
<reference evidence="3" key="1">
    <citation type="journal article" date="2021" name="bioRxiv">
        <title>Whole Genome Assembly and Annotation of Northern Wild Rice, Zizania palustris L., Supports a Whole Genome Duplication in the Zizania Genus.</title>
        <authorList>
            <person name="Haas M."/>
            <person name="Kono T."/>
            <person name="Macchietto M."/>
            <person name="Millas R."/>
            <person name="McGilp L."/>
            <person name="Shao M."/>
            <person name="Duquette J."/>
            <person name="Hirsch C.N."/>
            <person name="Kimball J."/>
        </authorList>
    </citation>
    <scope>NUCLEOTIDE SEQUENCE</scope>
    <source>
        <tissue evidence="3">Fresh leaf tissue</tissue>
    </source>
</reference>
<dbReference type="Pfam" id="PF07839">
    <property type="entry name" value="CaM_binding"/>
    <property type="match status" value="1"/>
</dbReference>
<dbReference type="InterPro" id="IPR012417">
    <property type="entry name" value="CaM-bd_dom_pln"/>
</dbReference>
<dbReference type="OrthoDB" id="1939646at2759"/>
<feature type="region of interest" description="Disordered" evidence="1">
    <location>
        <begin position="1"/>
        <end position="126"/>
    </location>
</feature>
<proteinExistence type="predicted"/>
<dbReference type="GO" id="GO:0005516">
    <property type="term" value="F:calmodulin binding"/>
    <property type="evidence" value="ECO:0007669"/>
    <property type="project" value="InterPro"/>
</dbReference>
<keyword evidence="4" id="KW-1185">Reference proteome</keyword>
<dbReference type="PANTHER" id="PTHR33349">
    <property type="entry name" value="EMB|CAB62594.1"/>
    <property type="match status" value="1"/>
</dbReference>
<feature type="region of interest" description="Disordered" evidence="1">
    <location>
        <begin position="276"/>
        <end position="296"/>
    </location>
</feature>
<gene>
    <name evidence="3" type="ORF">GUJ93_ZPchr0002g26374</name>
</gene>
<feature type="domain" description="Calmodulin-binding" evidence="2">
    <location>
        <begin position="280"/>
        <end position="326"/>
    </location>
</feature>
<dbReference type="Proteomes" id="UP000729402">
    <property type="component" value="Unassembled WGS sequence"/>
</dbReference>
<evidence type="ECO:0000259" key="2">
    <source>
        <dbReference type="Pfam" id="PF07839"/>
    </source>
</evidence>
<reference evidence="3" key="2">
    <citation type="submission" date="2021-02" db="EMBL/GenBank/DDBJ databases">
        <authorList>
            <person name="Kimball J.A."/>
            <person name="Haas M.W."/>
            <person name="Macchietto M."/>
            <person name="Kono T."/>
            <person name="Duquette J."/>
            <person name="Shao M."/>
        </authorList>
    </citation>
    <scope>NUCLEOTIDE SEQUENCE</scope>
    <source>
        <tissue evidence="3">Fresh leaf tissue</tissue>
    </source>
</reference>
<dbReference type="EMBL" id="JAAALK010000287">
    <property type="protein sequence ID" value="KAG8058118.1"/>
    <property type="molecule type" value="Genomic_DNA"/>
</dbReference>
<feature type="compositionally biased region" description="Basic and acidic residues" evidence="1">
    <location>
        <begin position="276"/>
        <end position="294"/>
    </location>
</feature>
<evidence type="ECO:0000256" key="1">
    <source>
        <dbReference type="SAM" id="MobiDB-lite"/>
    </source>
</evidence>
<dbReference type="PANTHER" id="PTHR33349:SF39">
    <property type="entry name" value="CALMODULIN-BINDING DOMAIN-CONTAINING PROTEIN"/>
    <property type="match status" value="1"/>
</dbReference>
<protein>
    <recommendedName>
        <fullName evidence="2">Calmodulin-binding domain-containing protein</fullName>
    </recommendedName>
</protein>
<feature type="compositionally biased region" description="Low complexity" evidence="1">
    <location>
        <begin position="46"/>
        <end position="57"/>
    </location>
</feature>
<name>A0A8J5S4W7_ZIZPA</name>
<evidence type="ECO:0000313" key="4">
    <source>
        <dbReference type="Proteomes" id="UP000729402"/>
    </source>
</evidence>
<organism evidence="3 4">
    <name type="scientific">Zizania palustris</name>
    <name type="common">Northern wild rice</name>
    <dbReference type="NCBI Taxonomy" id="103762"/>
    <lineage>
        <taxon>Eukaryota</taxon>
        <taxon>Viridiplantae</taxon>
        <taxon>Streptophyta</taxon>
        <taxon>Embryophyta</taxon>
        <taxon>Tracheophyta</taxon>
        <taxon>Spermatophyta</taxon>
        <taxon>Magnoliopsida</taxon>
        <taxon>Liliopsida</taxon>
        <taxon>Poales</taxon>
        <taxon>Poaceae</taxon>
        <taxon>BOP clade</taxon>
        <taxon>Oryzoideae</taxon>
        <taxon>Oryzeae</taxon>
        <taxon>Zizaniinae</taxon>
        <taxon>Zizania</taxon>
    </lineage>
</organism>